<evidence type="ECO:0000256" key="7">
    <source>
        <dbReference type="RuleBase" id="RU363032"/>
    </source>
</evidence>
<accession>A0ABW3HL80</accession>
<evidence type="ECO:0000256" key="2">
    <source>
        <dbReference type="ARBA" id="ARBA00022448"/>
    </source>
</evidence>
<keyword evidence="2 7" id="KW-0813">Transport</keyword>
<evidence type="ECO:0000256" key="5">
    <source>
        <dbReference type="ARBA" id="ARBA00022989"/>
    </source>
</evidence>
<keyword evidence="3" id="KW-1003">Cell membrane</keyword>
<evidence type="ECO:0000256" key="6">
    <source>
        <dbReference type="ARBA" id="ARBA00023136"/>
    </source>
</evidence>
<feature type="transmembrane region" description="Helical" evidence="7">
    <location>
        <begin position="73"/>
        <end position="99"/>
    </location>
</feature>
<evidence type="ECO:0000256" key="1">
    <source>
        <dbReference type="ARBA" id="ARBA00004651"/>
    </source>
</evidence>
<comment type="similarity">
    <text evidence="7">Belongs to the binding-protein-dependent transport system permease family.</text>
</comment>
<dbReference type="RefSeq" id="WP_377561980.1">
    <property type="nucleotide sequence ID" value="NZ_JBHTJZ010000005.1"/>
</dbReference>
<feature type="transmembrane region" description="Helical" evidence="7">
    <location>
        <begin position="140"/>
        <end position="161"/>
    </location>
</feature>
<name>A0ABW3HL80_9BACL</name>
<feature type="transmembrane region" description="Helical" evidence="7">
    <location>
        <begin position="12"/>
        <end position="35"/>
    </location>
</feature>
<protein>
    <submittedName>
        <fullName evidence="9">Carbohydrate ABC transporter permease</fullName>
    </submittedName>
</protein>
<comment type="subcellular location">
    <subcellularLocation>
        <location evidence="1 7">Cell membrane</location>
        <topology evidence="1 7">Multi-pass membrane protein</topology>
    </subcellularLocation>
</comment>
<comment type="caution">
    <text evidence="9">The sequence shown here is derived from an EMBL/GenBank/DDBJ whole genome shotgun (WGS) entry which is preliminary data.</text>
</comment>
<evidence type="ECO:0000256" key="4">
    <source>
        <dbReference type="ARBA" id="ARBA00022692"/>
    </source>
</evidence>
<sequence length="295" mass="33227">METYSRGERAFSFVNYLLLVILCVVMMYPFFYVFLYSISDSVAASGRTLTFFPVKPTLYNYKVVLTNSGIMNAFYISVARTVVGTLAHVIVTTMVAYALSKPYLVARKTLFVFFMIPMFFSGGLLPFYVVVVKLGLSNSFWVYILPALFTTFNMLLAKVFFDQIPKSLEESASIDGAGPGRIFFQIILPSSLPILATLSIFAGVAQWNSWFDALLFVTKQDLLPVQTLLYKIILESQASTVEQIMRMSQTDHQTTISSESIKMTTLMVSTLPILFIYPFMQRYFVKGMMLGAVKG</sequence>
<evidence type="ECO:0000259" key="8">
    <source>
        <dbReference type="PROSITE" id="PS50928"/>
    </source>
</evidence>
<dbReference type="PANTHER" id="PTHR43744">
    <property type="entry name" value="ABC TRANSPORTER PERMEASE PROTEIN MG189-RELATED-RELATED"/>
    <property type="match status" value="1"/>
</dbReference>
<dbReference type="InterPro" id="IPR000515">
    <property type="entry name" value="MetI-like"/>
</dbReference>
<evidence type="ECO:0000313" key="10">
    <source>
        <dbReference type="Proteomes" id="UP001596989"/>
    </source>
</evidence>
<dbReference type="Gene3D" id="1.10.3720.10">
    <property type="entry name" value="MetI-like"/>
    <property type="match status" value="1"/>
</dbReference>
<feature type="transmembrane region" description="Helical" evidence="7">
    <location>
        <begin position="261"/>
        <end position="280"/>
    </location>
</feature>
<dbReference type="CDD" id="cd06261">
    <property type="entry name" value="TM_PBP2"/>
    <property type="match status" value="1"/>
</dbReference>
<dbReference type="Proteomes" id="UP001596989">
    <property type="component" value="Unassembled WGS sequence"/>
</dbReference>
<feature type="transmembrane region" description="Helical" evidence="7">
    <location>
        <begin position="182"/>
        <end position="205"/>
    </location>
</feature>
<dbReference type="InterPro" id="IPR035906">
    <property type="entry name" value="MetI-like_sf"/>
</dbReference>
<dbReference type="EMBL" id="JBHTJZ010000005">
    <property type="protein sequence ID" value="MFD0958273.1"/>
    <property type="molecule type" value="Genomic_DNA"/>
</dbReference>
<keyword evidence="4 7" id="KW-0812">Transmembrane</keyword>
<organism evidence="9 10">
    <name type="scientific">Paenibacillus chungangensis</name>
    <dbReference type="NCBI Taxonomy" id="696535"/>
    <lineage>
        <taxon>Bacteria</taxon>
        <taxon>Bacillati</taxon>
        <taxon>Bacillota</taxon>
        <taxon>Bacilli</taxon>
        <taxon>Bacillales</taxon>
        <taxon>Paenibacillaceae</taxon>
        <taxon>Paenibacillus</taxon>
    </lineage>
</organism>
<keyword evidence="10" id="KW-1185">Reference proteome</keyword>
<keyword evidence="6 7" id="KW-0472">Membrane</keyword>
<keyword evidence="5 7" id="KW-1133">Transmembrane helix</keyword>
<gene>
    <name evidence="9" type="ORF">ACFQ2I_02635</name>
</gene>
<reference evidence="10" key="1">
    <citation type="journal article" date="2019" name="Int. J. Syst. Evol. Microbiol.">
        <title>The Global Catalogue of Microorganisms (GCM) 10K type strain sequencing project: providing services to taxonomists for standard genome sequencing and annotation.</title>
        <authorList>
            <consortium name="The Broad Institute Genomics Platform"/>
            <consortium name="The Broad Institute Genome Sequencing Center for Infectious Disease"/>
            <person name="Wu L."/>
            <person name="Ma J."/>
        </authorList>
    </citation>
    <scope>NUCLEOTIDE SEQUENCE [LARGE SCALE GENOMIC DNA]</scope>
    <source>
        <strain evidence="10">CCUG 59129</strain>
    </source>
</reference>
<dbReference type="SUPFAM" id="SSF161098">
    <property type="entry name" value="MetI-like"/>
    <property type="match status" value="1"/>
</dbReference>
<evidence type="ECO:0000256" key="3">
    <source>
        <dbReference type="ARBA" id="ARBA00022475"/>
    </source>
</evidence>
<dbReference type="PANTHER" id="PTHR43744:SF9">
    <property type="entry name" value="POLYGALACTURONAN_RHAMNOGALACTURONAN TRANSPORT SYSTEM PERMEASE PROTEIN YTCP"/>
    <property type="match status" value="1"/>
</dbReference>
<proteinExistence type="inferred from homology"/>
<feature type="transmembrane region" description="Helical" evidence="7">
    <location>
        <begin position="111"/>
        <end position="134"/>
    </location>
</feature>
<dbReference type="PROSITE" id="PS50928">
    <property type="entry name" value="ABC_TM1"/>
    <property type="match status" value="1"/>
</dbReference>
<dbReference type="Pfam" id="PF00528">
    <property type="entry name" value="BPD_transp_1"/>
    <property type="match status" value="1"/>
</dbReference>
<evidence type="ECO:0000313" key="9">
    <source>
        <dbReference type="EMBL" id="MFD0958273.1"/>
    </source>
</evidence>
<feature type="domain" description="ABC transmembrane type-1" evidence="8">
    <location>
        <begin position="74"/>
        <end position="277"/>
    </location>
</feature>